<protein>
    <submittedName>
        <fullName evidence="2">Glycosyl transferase family 2</fullName>
    </submittedName>
</protein>
<dbReference type="RefSeq" id="WP_089556335.1">
    <property type="nucleotide sequence ID" value="NZ_CP022474.1"/>
</dbReference>
<keyword evidence="2" id="KW-0808">Transferase</keyword>
<dbReference type="Gene3D" id="3.90.550.10">
    <property type="entry name" value="Spore Coat Polysaccharide Biosynthesis Protein SpsA, Chain A"/>
    <property type="match status" value="1"/>
</dbReference>
<dbReference type="Proteomes" id="UP000199749">
    <property type="component" value="Chromosome"/>
</dbReference>
<dbReference type="InterPro" id="IPR029044">
    <property type="entry name" value="Nucleotide-diphossugar_trans"/>
</dbReference>
<dbReference type="SUPFAM" id="SSF53448">
    <property type="entry name" value="Nucleotide-diphospho-sugar transferases"/>
    <property type="match status" value="1"/>
</dbReference>
<evidence type="ECO:0000313" key="2">
    <source>
        <dbReference type="EMBL" id="ASN59515.1"/>
    </source>
</evidence>
<sequence>MNKLAVVVTLYQKNFSETPSADLLITAAEKNELLLIIYDNSQETDNEIQTNKNIIYTSHPENKGICPAYNFALQKASELGADWLILLDHDTKVSDEYLSALLRGKIDGFKAVVPQIFGQDTIISPLLADRYISLNDSQSIQSGQTEKPIMAINSGSAVPVDILQSIGGFNEAFPLDFLDHWLFWRLNQIDQPYLILETQLKHSLSVQTPSAMSTTRYASILAGEALYYSQYNLDEFSNYRKHLMLRSAKQFLKFKNRQLWRMSLKTLIQLRRGK</sequence>
<dbReference type="EMBL" id="CP022474">
    <property type="protein sequence ID" value="ASN59515.1"/>
    <property type="molecule type" value="Genomic_DNA"/>
</dbReference>
<reference evidence="2 3" key="1">
    <citation type="submission" date="2017-07" db="EMBL/GenBank/DDBJ databases">
        <title>Lactobacillus curvatus MRS6 whole genome.</title>
        <authorList>
            <person name="Jans C."/>
            <person name="Lagler S."/>
            <person name="Lacroix C."/>
            <person name="Meile L."/>
            <person name="Stevens M.J.A."/>
        </authorList>
    </citation>
    <scope>NUCLEOTIDE SEQUENCE [LARGE SCALE GENOMIC DNA]</scope>
    <source>
        <strain evidence="2 3">MRS6</strain>
    </source>
</reference>
<dbReference type="GO" id="GO:0016740">
    <property type="term" value="F:transferase activity"/>
    <property type="evidence" value="ECO:0007669"/>
    <property type="project" value="UniProtKB-KW"/>
</dbReference>
<name>A0AAC9UNH7_LATCU</name>
<feature type="domain" description="Glycosyltransferase 2-like" evidence="1">
    <location>
        <begin position="35"/>
        <end position="118"/>
    </location>
</feature>
<organism evidence="2 3">
    <name type="scientific">Latilactobacillus curvatus</name>
    <name type="common">Lactobacillus curvatus</name>
    <dbReference type="NCBI Taxonomy" id="28038"/>
    <lineage>
        <taxon>Bacteria</taxon>
        <taxon>Bacillati</taxon>
        <taxon>Bacillota</taxon>
        <taxon>Bacilli</taxon>
        <taxon>Lactobacillales</taxon>
        <taxon>Lactobacillaceae</taxon>
        <taxon>Latilactobacillus</taxon>
    </lineage>
</organism>
<accession>A0AAC9UNH7</accession>
<gene>
    <name evidence="2" type="ORF">CG419_02290</name>
</gene>
<proteinExistence type="predicted"/>
<dbReference type="AlphaFoldDB" id="A0AAC9UNH7"/>
<dbReference type="Pfam" id="PF00535">
    <property type="entry name" value="Glycos_transf_2"/>
    <property type="match status" value="1"/>
</dbReference>
<dbReference type="InterPro" id="IPR001173">
    <property type="entry name" value="Glyco_trans_2-like"/>
</dbReference>
<evidence type="ECO:0000259" key="1">
    <source>
        <dbReference type="Pfam" id="PF00535"/>
    </source>
</evidence>
<evidence type="ECO:0000313" key="3">
    <source>
        <dbReference type="Proteomes" id="UP000199749"/>
    </source>
</evidence>